<keyword evidence="1" id="KW-0472">Membrane</keyword>
<protein>
    <submittedName>
        <fullName evidence="2">Unannotated protein</fullName>
    </submittedName>
</protein>
<dbReference type="NCBIfam" id="NF038083">
    <property type="entry name" value="CU044_5270_fam"/>
    <property type="match status" value="1"/>
</dbReference>
<dbReference type="EMBL" id="CAFBMR010000128">
    <property type="protein sequence ID" value="CAB4929803.1"/>
    <property type="molecule type" value="Genomic_DNA"/>
</dbReference>
<dbReference type="InterPro" id="IPR047789">
    <property type="entry name" value="CU044_5270-like"/>
</dbReference>
<reference evidence="2" key="1">
    <citation type="submission" date="2020-05" db="EMBL/GenBank/DDBJ databases">
        <authorList>
            <person name="Chiriac C."/>
            <person name="Salcher M."/>
            <person name="Ghai R."/>
            <person name="Kavagutti S V."/>
        </authorList>
    </citation>
    <scope>NUCLEOTIDE SEQUENCE</scope>
</reference>
<dbReference type="AlphaFoldDB" id="A0A6J7IF44"/>
<accession>A0A6J7IF44</accession>
<gene>
    <name evidence="2" type="ORF">UFOPK3610_01878</name>
</gene>
<organism evidence="2">
    <name type="scientific">freshwater metagenome</name>
    <dbReference type="NCBI Taxonomy" id="449393"/>
    <lineage>
        <taxon>unclassified sequences</taxon>
        <taxon>metagenomes</taxon>
        <taxon>ecological metagenomes</taxon>
    </lineage>
</organism>
<feature type="transmembrane region" description="Helical" evidence="1">
    <location>
        <begin position="42"/>
        <end position="63"/>
    </location>
</feature>
<evidence type="ECO:0000256" key="1">
    <source>
        <dbReference type="SAM" id="Phobius"/>
    </source>
</evidence>
<sequence length="319" mass="35042">MNSLEDRLRELGRDATSEDSQSVGAVIVRGQRLRRRRMITRIVAPVAAVAVALVGIFVPVLGFQPVSTTEASQFLITVGDLAGAQGDMGARTAKYWYVKTQTTRGSCPSQIREIWQGHYRNGVVRQNFPDGLHSEPIPPDHAGTWVTWDELWQLPTEPDQLYKWVFDTAGTAGPDKDTEMWTVVWDLLRESPAPPALRQALYDVAARIPDASITGEVTDALGRAGTRIERANPWGTDAYVIDPVNGVILESQRQHNDSTGLNLATYIMRNTVDEIPAYALPSNNPPRDNQVTVTKEELQCIADQSTTADPAPSSIPSPS</sequence>
<keyword evidence="1" id="KW-0812">Transmembrane</keyword>
<name>A0A6J7IF44_9ZZZZ</name>
<proteinExistence type="predicted"/>
<evidence type="ECO:0000313" key="2">
    <source>
        <dbReference type="EMBL" id="CAB4929803.1"/>
    </source>
</evidence>
<keyword evidence="1" id="KW-1133">Transmembrane helix</keyword>